<feature type="chain" id="PRO_5016133987" description="Lipoprotein transmembrane" evidence="1">
    <location>
        <begin position="25"/>
        <end position="233"/>
    </location>
</feature>
<keyword evidence="1" id="KW-0732">Signal</keyword>
<proteinExistence type="predicted"/>
<dbReference type="AlphaFoldDB" id="A0A2U8WHV3"/>
<evidence type="ECO:0008006" key="4">
    <source>
        <dbReference type="Google" id="ProtNLM"/>
    </source>
</evidence>
<dbReference type="Proteomes" id="UP000245444">
    <property type="component" value="Chromosome"/>
</dbReference>
<name>A0A2U8WHV3_9HYPH</name>
<evidence type="ECO:0000313" key="2">
    <source>
        <dbReference type="EMBL" id="AWN45814.1"/>
    </source>
</evidence>
<dbReference type="RefSeq" id="WP_109958172.1">
    <property type="nucleotide sequence ID" value="NZ_CP029553.1"/>
</dbReference>
<dbReference type="EMBL" id="CP029553">
    <property type="protein sequence ID" value="AWN45814.1"/>
    <property type="molecule type" value="Genomic_DNA"/>
</dbReference>
<sequence>MSRRLRLAILLLAALPGAAAAAAAAERTPTILIVVKPDNPRVQADRAIKAHLEGRGYRVALGSQYDSPAQAAAYDLVLLSSNIRSRDLLGAYRQLAVPVMTWESDLLDDMGMAGKKAGRDFGKASAEHFVWLVNAPHALAGGLPAGINTVYVKDAPMNWGKPGLGAAIIATVPGEPDQAVVFGYEKGATMDYESIAPARRTMFLLDNETFANLAPAGLALFDAAIDWTAGRAR</sequence>
<reference evidence="2 3" key="1">
    <citation type="submission" date="2018-05" db="EMBL/GenBank/DDBJ databases">
        <title>Complete Genome Sequence of Methylobacterium sp. 17Sr1-28.</title>
        <authorList>
            <person name="Srinivasan S."/>
        </authorList>
    </citation>
    <scope>NUCLEOTIDE SEQUENCE [LARGE SCALE GENOMIC DNA]</scope>
    <source>
        <strain evidence="2 3">17Sr1-28</strain>
    </source>
</reference>
<protein>
    <recommendedName>
        <fullName evidence="4">Lipoprotein transmembrane</fullName>
    </recommendedName>
</protein>
<organism evidence="2 3">
    <name type="scientific">Methylobacterium terrae</name>
    <dbReference type="NCBI Taxonomy" id="2202827"/>
    <lineage>
        <taxon>Bacteria</taxon>
        <taxon>Pseudomonadati</taxon>
        <taxon>Pseudomonadota</taxon>
        <taxon>Alphaproteobacteria</taxon>
        <taxon>Hyphomicrobiales</taxon>
        <taxon>Methylobacteriaceae</taxon>
        <taxon>Methylobacterium</taxon>
    </lineage>
</organism>
<dbReference type="OrthoDB" id="7507091at2"/>
<gene>
    <name evidence="2" type="ORF">DK419_05350</name>
</gene>
<evidence type="ECO:0000313" key="3">
    <source>
        <dbReference type="Proteomes" id="UP000245444"/>
    </source>
</evidence>
<dbReference type="KEGG" id="mtea:DK419_05350"/>
<accession>A0A2U8WHV3</accession>
<feature type="signal peptide" evidence="1">
    <location>
        <begin position="1"/>
        <end position="24"/>
    </location>
</feature>
<keyword evidence="3" id="KW-1185">Reference proteome</keyword>
<evidence type="ECO:0000256" key="1">
    <source>
        <dbReference type="SAM" id="SignalP"/>
    </source>
</evidence>